<keyword evidence="2" id="KW-1133">Transmembrane helix</keyword>
<evidence type="ECO:0000256" key="2">
    <source>
        <dbReference type="SAM" id="Phobius"/>
    </source>
</evidence>
<dbReference type="Proteomes" id="UP000076532">
    <property type="component" value="Unassembled WGS sequence"/>
</dbReference>
<name>A0A166S3C3_9AGAM</name>
<sequence>MGSWNVTIDNTSPLFSYSPYGDGINPYHGWSTWFAQQGYNTQNGETGTEQSLHITSLYEANVNLLFYGSDIYLYGQTNCSYDVTLDNTPYINMSAQADLLYSKTNLLTGIHVITLTARPNGTQQLGFDYAVISTATDIEATRPVGVRIDNTNSTISYSSGWTIQTSLGIPSANQTGAYHETATKGANASLTFEGVAIALNGAVNWGHGLYIIEVDGQQQATLNGSSLWLVQDTVLYYQGGLSPSHTHTTTVTNIADEMNLSLNSFTVYQSNSKPIDVFATHYYEKHKAAIIAAPIVSTIAVLVILGLILRVHIRRRRQDQSDIRMPGSCLGSGATGTVSPLPTIAPFNLYPDPILISTTPTFTAQDERTSQSELGTYLPQAPLSPANRNRPPVVHADSLASVIAYADQYIPRVYFETNATAADRQPPDIPIPVDAALPDSLLNSAPQPLRKPPSSAARRVIGESHPTTTPTYP</sequence>
<dbReference type="Gene3D" id="2.60.120.260">
    <property type="entry name" value="Galactose-binding domain-like"/>
    <property type="match status" value="2"/>
</dbReference>
<dbReference type="STRING" id="436010.A0A166S3C3"/>
<dbReference type="AlphaFoldDB" id="A0A166S3C3"/>
<proteinExistence type="predicted"/>
<feature type="region of interest" description="Disordered" evidence="1">
    <location>
        <begin position="421"/>
        <end position="473"/>
    </location>
</feature>
<evidence type="ECO:0000256" key="1">
    <source>
        <dbReference type="SAM" id="MobiDB-lite"/>
    </source>
</evidence>
<reference evidence="3 4" key="1">
    <citation type="journal article" date="2016" name="Mol. Biol. Evol.">
        <title>Comparative Genomics of Early-Diverging Mushroom-Forming Fungi Provides Insights into the Origins of Lignocellulose Decay Capabilities.</title>
        <authorList>
            <person name="Nagy L.G."/>
            <person name="Riley R."/>
            <person name="Tritt A."/>
            <person name="Adam C."/>
            <person name="Daum C."/>
            <person name="Floudas D."/>
            <person name="Sun H."/>
            <person name="Yadav J.S."/>
            <person name="Pangilinan J."/>
            <person name="Larsson K.H."/>
            <person name="Matsuura K."/>
            <person name="Barry K."/>
            <person name="Labutti K."/>
            <person name="Kuo R."/>
            <person name="Ohm R.A."/>
            <person name="Bhattacharya S.S."/>
            <person name="Shirouzu T."/>
            <person name="Yoshinaga Y."/>
            <person name="Martin F.M."/>
            <person name="Grigoriev I.V."/>
            <person name="Hibbett D.S."/>
        </authorList>
    </citation>
    <scope>NUCLEOTIDE SEQUENCE [LARGE SCALE GENOMIC DNA]</scope>
    <source>
        <strain evidence="3 4">CBS 109695</strain>
    </source>
</reference>
<organism evidence="3 4">
    <name type="scientific">Athelia psychrophila</name>
    <dbReference type="NCBI Taxonomy" id="1759441"/>
    <lineage>
        <taxon>Eukaryota</taxon>
        <taxon>Fungi</taxon>
        <taxon>Dikarya</taxon>
        <taxon>Basidiomycota</taxon>
        <taxon>Agaricomycotina</taxon>
        <taxon>Agaricomycetes</taxon>
        <taxon>Agaricomycetidae</taxon>
        <taxon>Atheliales</taxon>
        <taxon>Atheliaceae</taxon>
        <taxon>Athelia</taxon>
    </lineage>
</organism>
<dbReference type="CDD" id="cd12087">
    <property type="entry name" value="TM_EGFR-like"/>
    <property type="match status" value="1"/>
</dbReference>
<keyword evidence="2" id="KW-0472">Membrane</keyword>
<evidence type="ECO:0000313" key="3">
    <source>
        <dbReference type="EMBL" id="KZP28966.1"/>
    </source>
</evidence>
<protein>
    <submittedName>
        <fullName evidence="3">Uncharacterized protein</fullName>
    </submittedName>
</protein>
<evidence type="ECO:0000313" key="4">
    <source>
        <dbReference type="Proteomes" id="UP000076532"/>
    </source>
</evidence>
<gene>
    <name evidence="3" type="ORF">FIBSPDRAFT_1039307</name>
</gene>
<dbReference type="EMBL" id="KV417501">
    <property type="protein sequence ID" value="KZP28966.1"/>
    <property type="molecule type" value="Genomic_DNA"/>
</dbReference>
<accession>A0A166S3C3</accession>
<keyword evidence="4" id="KW-1185">Reference proteome</keyword>
<keyword evidence="2" id="KW-0812">Transmembrane</keyword>
<dbReference type="OrthoDB" id="2576334at2759"/>
<feature type="transmembrane region" description="Helical" evidence="2">
    <location>
        <begin position="288"/>
        <end position="309"/>
    </location>
</feature>